<evidence type="ECO:0000313" key="1">
    <source>
        <dbReference type="EMBL" id="AJQ96324.1"/>
    </source>
</evidence>
<accession>A0A0C5W0W9</accession>
<dbReference type="EMBL" id="CP007142">
    <property type="protein sequence ID" value="AJQ96324.1"/>
    <property type="molecule type" value="Genomic_DNA"/>
</dbReference>
<dbReference type="HOGENOM" id="CLU_3328500_0_0_6"/>
<evidence type="ECO:0000313" key="2">
    <source>
        <dbReference type="Proteomes" id="UP000032266"/>
    </source>
</evidence>
<dbReference type="Proteomes" id="UP000032266">
    <property type="component" value="Chromosome"/>
</dbReference>
<dbReference type="AlphaFoldDB" id="A0A0C5W0W9"/>
<reference evidence="1 2" key="1">
    <citation type="submission" date="2014-01" db="EMBL/GenBank/DDBJ databases">
        <title>Full genme sequencing of cellulolytic bacterium Gynuella sunshinyii YC6258T gen. nov., sp. nov.</title>
        <authorList>
            <person name="Khan H."/>
            <person name="Chung E.J."/>
            <person name="Chung Y.R."/>
        </authorList>
    </citation>
    <scope>NUCLEOTIDE SEQUENCE [LARGE SCALE GENOMIC DNA]</scope>
    <source>
        <strain evidence="1 2">YC6258</strain>
    </source>
</reference>
<sequence length="38" mass="4673">MFLMFQQAYTAIDFCFLGNEYMTKIIKKMQFIDHKQTF</sequence>
<protein>
    <submittedName>
        <fullName evidence="1">Uncharacterized protein</fullName>
    </submittedName>
</protein>
<dbReference type="KEGG" id="gsn:YC6258_04290"/>
<proteinExistence type="predicted"/>
<name>A0A0C5W0W9_9GAMM</name>
<gene>
    <name evidence="1" type="ORF">YC6258_04290</name>
</gene>
<organism evidence="1 2">
    <name type="scientific">Gynuella sunshinyii YC6258</name>
    <dbReference type="NCBI Taxonomy" id="1445510"/>
    <lineage>
        <taxon>Bacteria</taxon>
        <taxon>Pseudomonadati</taxon>
        <taxon>Pseudomonadota</taxon>
        <taxon>Gammaproteobacteria</taxon>
        <taxon>Oceanospirillales</taxon>
        <taxon>Saccharospirillaceae</taxon>
        <taxon>Gynuella</taxon>
    </lineage>
</organism>
<keyword evidence="2" id="KW-1185">Reference proteome</keyword>